<evidence type="ECO:0000259" key="2">
    <source>
        <dbReference type="Pfam" id="PF20906"/>
    </source>
</evidence>
<dbReference type="Proteomes" id="UP000295257">
    <property type="component" value="Unassembled WGS sequence"/>
</dbReference>
<dbReference type="EMBL" id="PUFN01000024">
    <property type="protein sequence ID" value="TDG70628.1"/>
    <property type="molecule type" value="Genomic_DNA"/>
</dbReference>
<dbReference type="RefSeq" id="WP_010019637.1">
    <property type="nucleotide sequence ID" value="NZ_PUFN01000024.1"/>
</dbReference>
<dbReference type="AlphaFoldDB" id="A0A4R5NC93"/>
<dbReference type="InterPro" id="IPR010318">
    <property type="entry name" value="S-Me-THD_N"/>
</dbReference>
<dbReference type="InterPro" id="IPR027479">
    <property type="entry name" value="S-Me-THD_N_sf"/>
</dbReference>
<dbReference type="Gene3D" id="3.40.1610.10">
    <property type="entry name" value="CV3147-like domain"/>
    <property type="match status" value="1"/>
</dbReference>
<dbReference type="InterPro" id="IPR048350">
    <property type="entry name" value="S-Me-THD-like_C"/>
</dbReference>
<dbReference type="OrthoDB" id="7441206at2"/>
<feature type="domain" description="S-Me-THD-like C-terminal" evidence="2">
    <location>
        <begin position="167"/>
        <end position="357"/>
    </location>
</feature>
<dbReference type="Gene3D" id="2.40.390.10">
    <property type="entry name" value="CV3147-like"/>
    <property type="match status" value="1"/>
</dbReference>
<evidence type="ECO:0000313" key="4">
    <source>
        <dbReference type="Proteomes" id="UP000295257"/>
    </source>
</evidence>
<evidence type="ECO:0000259" key="1">
    <source>
        <dbReference type="Pfam" id="PF06032"/>
    </source>
</evidence>
<organism evidence="3 4">
    <name type="scientific">Companilactobacillus farciminis</name>
    <dbReference type="NCBI Taxonomy" id="1612"/>
    <lineage>
        <taxon>Bacteria</taxon>
        <taxon>Bacillati</taxon>
        <taxon>Bacillota</taxon>
        <taxon>Bacilli</taxon>
        <taxon>Lactobacillales</taxon>
        <taxon>Lactobacillaceae</taxon>
        <taxon>Companilactobacillus</taxon>
    </lineage>
</organism>
<gene>
    <name evidence="3" type="ORF">C5L30_001419</name>
</gene>
<feature type="domain" description="S-Me-THD N-terminal" evidence="1">
    <location>
        <begin position="8"/>
        <end position="164"/>
    </location>
</feature>
<evidence type="ECO:0000313" key="3">
    <source>
        <dbReference type="EMBL" id="TDG70628.1"/>
    </source>
</evidence>
<dbReference type="Pfam" id="PF06032">
    <property type="entry name" value="S-Me-THD_N"/>
    <property type="match status" value="1"/>
</dbReference>
<protein>
    <recommendedName>
        <fullName evidence="5">Hydantoinase</fullName>
    </recommendedName>
</protein>
<comment type="caution">
    <text evidence="3">The sequence shown here is derived from an EMBL/GenBank/DDBJ whole genome shotgun (WGS) entry which is preliminary data.</text>
</comment>
<dbReference type="SUPFAM" id="SSF160991">
    <property type="entry name" value="CV3147-like"/>
    <property type="match status" value="1"/>
</dbReference>
<dbReference type="InterPro" id="IPR024071">
    <property type="entry name" value="S-Me-THD_C_sf"/>
</dbReference>
<dbReference type="Pfam" id="PF20906">
    <property type="entry name" value="S-Me-THD_C"/>
    <property type="match status" value="1"/>
</dbReference>
<keyword evidence="4" id="KW-1185">Reference proteome</keyword>
<sequence length="373" mass="40469">MSRELYEKDINQIATGAALLGAGGGGNPYIGKLMAISMIKKNGPVTLLSPDEAPDDELFVSASGIGAPAVSMEKFPNGSEFRRSFEMMESYYGKNIYGTFPIEAGGINSMMPIVAASDMNMPIVDADGMGRAFPELQMSTFVLAGHSVTPMVLTDERGNTSLINTIDPVWAEKIGRNVTVQMGATATSASDGLTGKELREAGVLGIVTKSQKIGKLIEHANEYDSVDDALKELLKITSGFRLFTGKIVDIEHTTKGGFNFGETTIKGLDKDQNSTGSISFQNENIIFKVNGKVLATAPDLITMVDIDTLQPVTNEEIKYGKRVHVLGLPANDKWRTPEGIKSVGPRYFKYDVDYVPIETRYKNYVEDRGGELV</sequence>
<name>A0A4R5NC93_9LACO</name>
<accession>A0A4R5NC93</accession>
<reference evidence="3 4" key="1">
    <citation type="journal article" date="2019" name="Appl. Microbiol. Biotechnol.">
        <title>Uncovering carbohydrate metabolism through a genotype-phenotype association study of 56 lactic acid bacteria genomes.</title>
        <authorList>
            <person name="Buron-Moles G."/>
            <person name="Chailyan A."/>
            <person name="Dolejs I."/>
            <person name="Forster J."/>
            <person name="Miks M.H."/>
        </authorList>
    </citation>
    <scope>NUCLEOTIDE SEQUENCE [LARGE SCALE GENOMIC DNA]</scope>
    <source>
        <strain evidence="3 4">ATCC 29644</strain>
    </source>
</reference>
<proteinExistence type="predicted"/>
<evidence type="ECO:0008006" key="5">
    <source>
        <dbReference type="Google" id="ProtNLM"/>
    </source>
</evidence>